<keyword evidence="3" id="KW-1185">Reference proteome</keyword>
<evidence type="ECO:0000313" key="3">
    <source>
        <dbReference type="Proteomes" id="UP000268007"/>
    </source>
</evidence>
<evidence type="ECO:0000313" key="2">
    <source>
        <dbReference type="EMBL" id="RKR85094.1"/>
    </source>
</evidence>
<comment type="caution">
    <text evidence="2">The sequence shown here is derived from an EMBL/GenBank/DDBJ whole genome shotgun (WGS) entry which is preliminary data.</text>
</comment>
<feature type="chain" id="PRO_5019814965" evidence="1">
    <location>
        <begin position="29"/>
        <end position="193"/>
    </location>
</feature>
<proteinExistence type="predicted"/>
<evidence type="ECO:0000256" key="1">
    <source>
        <dbReference type="SAM" id="SignalP"/>
    </source>
</evidence>
<dbReference type="PROSITE" id="PS51257">
    <property type="entry name" value="PROKAR_LIPOPROTEIN"/>
    <property type="match status" value="1"/>
</dbReference>
<organism evidence="2 3">
    <name type="scientific">Mucilaginibacter gracilis</name>
    <dbReference type="NCBI Taxonomy" id="423350"/>
    <lineage>
        <taxon>Bacteria</taxon>
        <taxon>Pseudomonadati</taxon>
        <taxon>Bacteroidota</taxon>
        <taxon>Sphingobacteriia</taxon>
        <taxon>Sphingobacteriales</taxon>
        <taxon>Sphingobacteriaceae</taxon>
        <taxon>Mucilaginibacter</taxon>
    </lineage>
</organism>
<keyword evidence="1" id="KW-0732">Signal</keyword>
<dbReference type="AlphaFoldDB" id="A0A495J9L2"/>
<sequence>MKKSISFLLFLSVIFAACSLHKSDPFMAAGKQTFTSEASFVTEEKDDNRWVKFHKAMHGGVVFHTDQDSIIMLSYLKDDTFPSWGYRRVKKDVDLKYKSIPRHYLDYNIVGVYKQLIKPVDNYYQVFYYSPGRHSLLEVSYHGLIVNCVFLYGNTANVTNPFANPKKYFNMLKEEFPPEKMEVDSAYSTGVSN</sequence>
<gene>
    <name evidence="2" type="ORF">BDD43_5350</name>
</gene>
<dbReference type="EMBL" id="RBKU01000001">
    <property type="protein sequence ID" value="RKR85094.1"/>
    <property type="molecule type" value="Genomic_DNA"/>
</dbReference>
<name>A0A495J9L2_9SPHI</name>
<dbReference type="OrthoDB" id="7060647at2"/>
<accession>A0A495J9L2</accession>
<protein>
    <submittedName>
        <fullName evidence="2">Uncharacterized protein</fullName>
    </submittedName>
</protein>
<dbReference type="Proteomes" id="UP000268007">
    <property type="component" value="Unassembled WGS sequence"/>
</dbReference>
<reference evidence="2 3" key="1">
    <citation type="submission" date="2018-10" db="EMBL/GenBank/DDBJ databases">
        <title>Genomic Encyclopedia of Archaeal and Bacterial Type Strains, Phase II (KMG-II): from individual species to whole genera.</title>
        <authorList>
            <person name="Goeker M."/>
        </authorList>
    </citation>
    <scope>NUCLEOTIDE SEQUENCE [LARGE SCALE GENOMIC DNA]</scope>
    <source>
        <strain evidence="2 3">DSM 18602</strain>
    </source>
</reference>
<dbReference type="RefSeq" id="WP_147425744.1">
    <property type="nucleotide sequence ID" value="NZ_RBKU01000001.1"/>
</dbReference>
<feature type="signal peptide" evidence="1">
    <location>
        <begin position="1"/>
        <end position="28"/>
    </location>
</feature>